<keyword evidence="2" id="KW-0812">Transmembrane</keyword>
<keyword evidence="2" id="KW-0472">Membrane</keyword>
<sequence>MITQRRSAVRLATIAAIIVLFLFLSSVFEPRKTAYSCRTLWSCLGFGGRHRYTHAAIPDDTEIHVKENVLRDGTLYFEHRIPHADPAILFLVLNKDGASWSSDFRSGQRGIYDFQDLLVSTELNLTNAALAIMTASAEEFETLKAASDRLPFARTSIFYRKDTSTGLSYENRHNHSPEAQLERRSAIATMRNYLMLRALEDELHLVWLDADVVELSPRIIQTMLRHSTDNREAGIITAECHQNQMDNYDKNAWKVNSPDLKGTIGDGDRATAVQSLVDTRLMIPDLIKDTKDSEIIPLDSVGGTLLYIRADLVRQGLTFPHVNVVGTTWNQFGWIGVETEGICYMAKGLEGGGCFVLGGHHHIRHTDWG</sequence>
<dbReference type="Pfam" id="PF03452">
    <property type="entry name" value="Anp1"/>
    <property type="match status" value="1"/>
</dbReference>
<dbReference type="AlphaFoldDB" id="A0AAQ3R2W3"/>
<protein>
    <recommendedName>
        <fullName evidence="5">Glycosyltransferase family 62 protein</fullName>
    </recommendedName>
</protein>
<evidence type="ECO:0000313" key="4">
    <source>
        <dbReference type="Proteomes" id="UP001303373"/>
    </source>
</evidence>
<dbReference type="EMBL" id="CP138581">
    <property type="protein sequence ID" value="WPG98745.1"/>
    <property type="molecule type" value="Genomic_DNA"/>
</dbReference>
<keyword evidence="2" id="KW-1133">Transmembrane helix</keyword>
<dbReference type="InterPro" id="IPR052086">
    <property type="entry name" value="Mannan_Polymerase_Subunit"/>
</dbReference>
<keyword evidence="4" id="KW-1185">Reference proteome</keyword>
<dbReference type="InterPro" id="IPR029044">
    <property type="entry name" value="Nucleotide-diphossugar_trans"/>
</dbReference>
<dbReference type="PANTHER" id="PTHR43083:SF6">
    <property type="entry name" value="MANNAN POLYMERASE COMPLEXES SUBUNIT MNN9"/>
    <property type="match status" value="1"/>
</dbReference>
<accession>A0AAQ3R2W3</accession>
<reference evidence="3 4" key="1">
    <citation type="submission" date="2023-11" db="EMBL/GenBank/DDBJ databases">
        <title>An acidophilic fungus is an integral part of prey digestion in a carnivorous sundew plant.</title>
        <authorList>
            <person name="Tsai I.J."/>
        </authorList>
    </citation>
    <scope>NUCLEOTIDE SEQUENCE [LARGE SCALE GENOMIC DNA]</scope>
    <source>
        <strain evidence="3">169a</strain>
    </source>
</reference>
<proteinExistence type="inferred from homology"/>
<comment type="similarity">
    <text evidence="1">Belongs to the ANP1/MMN9/VAN1 family.</text>
</comment>
<dbReference type="Gene3D" id="3.90.550.10">
    <property type="entry name" value="Spore Coat Polysaccharide Biosynthesis Protein SpsA, Chain A"/>
    <property type="match status" value="1"/>
</dbReference>
<evidence type="ECO:0008006" key="5">
    <source>
        <dbReference type="Google" id="ProtNLM"/>
    </source>
</evidence>
<organism evidence="3 4">
    <name type="scientific">Acrodontium crateriforme</name>
    <dbReference type="NCBI Taxonomy" id="150365"/>
    <lineage>
        <taxon>Eukaryota</taxon>
        <taxon>Fungi</taxon>
        <taxon>Dikarya</taxon>
        <taxon>Ascomycota</taxon>
        <taxon>Pezizomycotina</taxon>
        <taxon>Dothideomycetes</taxon>
        <taxon>Dothideomycetidae</taxon>
        <taxon>Mycosphaerellales</taxon>
        <taxon>Teratosphaeriaceae</taxon>
        <taxon>Acrodontium</taxon>
    </lineage>
</organism>
<feature type="transmembrane region" description="Helical" evidence="2">
    <location>
        <begin position="7"/>
        <end position="28"/>
    </location>
</feature>
<dbReference type="PANTHER" id="PTHR43083">
    <property type="entry name" value="MANNAN POLYMERASE II"/>
    <property type="match status" value="1"/>
</dbReference>
<evidence type="ECO:0000256" key="2">
    <source>
        <dbReference type="SAM" id="Phobius"/>
    </source>
</evidence>
<name>A0AAQ3R2W3_9PEZI</name>
<gene>
    <name evidence="3" type="ORF">R9X50_00153900</name>
</gene>
<evidence type="ECO:0000256" key="1">
    <source>
        <dbReference type="ARBA" id="ARBA00037964"/>
    </source>
</evidence>
<dbReference type="Proteomes" id="UP001303373">
    <property type="component" value="Chromosome 2"/>
</dbReference>
<evidence type="ECO:0000313" key="3">
    <source>
        <dbReference type="EMBL" id="WPG98745.1"/>
    </source>
</evidence>